<dbReference type="GeneTree" id="ENSGT00390000016016"/>
<reference evidence="6" key="1">
    <citation type="submission" date="2025-08" db="UniProtKB">
        <authorList>
            <consortium name="Ensembl"/>
        </authorList>
    </citation>
    <scope>IDENTIFICATION</scope>
</reference>
<accession>A0A8C3IKD1</accession>
<evidence type="ECO:0000259" key="5">
    <source>
        <dbReference type="Pfam" id="PF04263"/>
    </source>
</evidence>
<keyword evidence="2" id="KW-0547">Nucleotide-binding</keyword>
<keyword evidence="3" id="KW-0418">Kinase</keyword>
<dbReference type="GO" id="GO:0009229">
    <property type="term" value="P:thiamine diphosphate biosynthetic process"/>
    <property type="evidence" value="ECO:0007669"/>
    <property type="project" value="InterPro"/>
</dbReference>
<evidence type="ECO:0000256" key="4">
    <source>
        <dbReference type="ARBA" id="ARBA00022840"/>
    </source>
</evidence>
<name>A0A8C3IKD1_CHRPI</name>
<dbReference type="GO" id="GO:0005524">
    <property type="term" value="F:ATP binding"/>
    <property type="evidence" value="ECO:0007669"/>
    <property type="project" value="UniProtKB-KW"/>
</dbReference>
<dbReference type="Proteomes" id="UP000694380">
    <property type="component" value="Unplaced"/>
</dbReference>
<feature type="domain" description="Thiamin pyrophosphokinase catalytic" evidence="5">
    <location>
        <begin position="38"/>
        <end position="120"/>
    </location>
</feature>
<dbReference type="Pfam" id="PF04263">
    <property type="entry name" value="TPK_catalytic"/>
    <property type="match status" value="1"/>
</dbReference>
<dbReference type="Gene3D" id="3.40.50.10240">
    <property type="entry name" value="Thiamin pyrophosphokinase, catalytic domain"/>
    <property type="match status" value="1"/>
</dbReference>
<evidence type="ECO:0000256" key="3">
    <source>
        <dbReference type="ARBA" id="ARBA00022777"/>
    </source>
</evidence>
<dbReference type="GO" id="GO:0004788">
    <property type="term" value="F:thiamine diphosphokinase activity"/>
    <property type="evidence" value="ECO:0007669"/>
    <property type="project" value="InterPro"/>
</dbReference>
<dbReference type="InterPro" id="IPR036759">
    <property type="entry name" value="TPK_catalytic_sf"/>
</dbReference>
<reference evidence="6" key="2">
    <citation type="submission" date="2025-09" db="UniProtKB">
        <authorList>
            <consortium name="Ensembl"/>
        </authorList>
    </citation>
    <scope>IDENTIFICATION</scope>
</reference>
<dbReference type="InterPro" id="IPR007371">
    <property type="entry name" value="TPK_catalytic"/>
</dbReference>
<protein>
    <recommendedName>
        <fullName evidence="5">Thiamin pyrophosphokinase catalytic domain-containing protein</fullName>
    </recommendedName>
</protein>
<evidence type="ECO:0000256" key="1">
    <source>
        <dbReference type="ARBA" id="ARBA00022679"/>
    </source>
</evidence>
<keyword evidence="7" id="KW-1185">Reference proteome</keyword>
<dbReference type="SUPFAM" id="SSF63999">
    <property type="entry name" value="Thiamin pyrophosphokinase, catalytic domain"/>
    <property type="match status" value="1"/>
</dbReference>
<keyword evidence="1" id="KW-0808">Transferase</keyword>
<evidence type="ECO:0000256" key="2">
    <source>
        <dbReference type="ARBA" id="ARBA00022741"/>
    </source>
</evidence>
<evidence type="ECO:0000313" key="6">
    <source>
        <dbReference type="Ensembl" id="ENSCPBP00000035706.1"/>
    </source>
</evidence>
<dbReference type="Ensembl" id="ENSCPBT00000041879.1">
    <property type="protein sequence ID" value="ENSCPBP00000035706.1"/>
    <property type="gene ID" value="ENSCPBG00000024833.1"/>
</dbReference>
<organism evidence="6 7">
    <name type="scientific">Chrysemys picta bellii</name>
    <name type="common">Western painted turtle</name>
    <name type="synonym">Emys bellii</name>
    <dbReference type="NCBI Taxonomy" id="8478"/>
    <lineage>
        <taxon>Eukaryota</taxon>
        <taxon>Metazoa</taxon>
        <taxon>Chordata</taxon>
        <taxon>Craniata</taxon>
        <taxon>Vertebrata</taxon>
        <taxon>Euteleostomi</taxon>
        <taxon>Archelosauria</taxon>
        <taxon>Testudinata</taxon>
        <taxon>Testudines</taxon>
        <taxon>Cryptodira</taxon>
        <taxon>Durocryptodira</taxon>
        <taxon>Testudinoidea</taxon>
        <taxon>Emydidae</taxon>
        <taxon>Chrysemys</taxon>
    </lineage>
</organism>
<dbReference type="AlphaFoldDB" id="A0A8C3IKD1"/>
<dbReference type="PANTHER" id="PTHR13622">
    <property type="entry name" value="THIAMIN PYROPHOSPHOKINASE"/>
    <property type="match status" value="1"/>
</dbReference>
<dbReference type="GO" id="GO:0016301">
    <property type="term" value="F:kinase activity"/>
    <property type="evidence" value="ECO:0007669"/>
    <property type="project" value="UniProtKB-KW"/>
</dbReference>
<evidence type="ECO:0000313" key="7">
    <source>
        <dbReference type="Proteomes" id="UP000694380"/>
    </source>
</evidence>
<sequence>HRASAAPPPPLLPSAPLQQHCAGAGTGLCVALGSAATSVLRACADGGANRLYHITEGNRESFLPDYISGDFDSIRPEVKEYYKVKGCELIETPDQDFTDFTKCLQILQKKIEEKGLQVKPTNLSISGSVITRVTRCPNFIGTVPVFRPFTHSLHFSGGGGGWGVKIPASTSSLSLTVEAGKKGVLMLPPTLLPCSLCKYIMHLFCLKSLLKCLHLLIGKQFPEAFLKILVKDLPPCTFLMCFSHQYRVSILIKNEVGDSPPHTADAVV</sequence>
<dbReference type="PANTHER" id="PTHR13622:SF8">
    <property type="entry name" value="THIAMIN PYROPHOSPHOKINASE 1"/>
    <property type="match status" value="1"/>
</dbReference>
<keyword evidence="4" id="KW-0067">ATP-binding</keyword>
<proteinExistence type="predicted"/>